<proteinExistence type="predicted"/>
<evidence type="ECO:0000313" key="2">
    <source>
        <dbReference type="Proteomes" id="UP001283361"/>
    </source>
</evidence>
<keyword evidence="2" id="KW-1185">Reference proteome</keyword>
<protein>
    <submittedName>
        <fullName evidence="1">Uncharacterized protein</fullName>
    </submittedName>
</protein>
<dbReference type="Proteomes" id="UP001283361">
    <property type="component" value="Unassembled WGS sequence"/>
</dbReference>
<dbReference type="AlphaFoldDB" id="A0AAE1E9M2"/>
<evidence type="ECO:0000313" key="1">
    <source>
        <dbReference type="EMBL" id="KAK3799022.1"/>
    </source>
</evidence>
<comment type="caution">
    <text evidence="1">The sequence shown here is derived from an EMBL/GenBank/DDBJ whole genome shotgun (WGS) entry which is preliminary data.</text>
</comment>
<accession>A0AAE1E9M2</accession>
<dbReference type="EMBL" id="JAWDGP010000598">
    <property type="protein sequence ID" value="KAK3799022.1"/>
    <property type="molecule type" value="Genomic_DNA"/>
</dbReference>
<sequence length="86" mass="9546">MGSPENCHEARRRNYTVDGQTTSRELARVNIALNEAKIGKDSKLLTLTLGDEGAGIVRGGRYTLNEERQVQSATHYGSAVILWWTL</sequence>
<name>A0AAE1E9M2_9GAST</name>
<reference evidence="1" key="1">
    <citation type="journal article" date="2023" name="G3 (Bethesda)">
        <title>A reference genome for the long-term kleptoplast-retaining sea slug Elysia crispata morphotype clarki.</title>
        <authorList>
            <person name="Eastman K.E."/>
            <person name="Pendleton A.L."/>
            <person name="Shaikh M.A."/>
            <person name="Suttiyut T."/>
            <person name="Ogas R."/>
            <person name="Tomko P."/>
            <person name="Gavelis G."/>
            <person name="Widhalm J.R."/>
            <person name="Wisecaver J.H."/>
        </authorList>
    </citation>
    <scope>NUCLEOTIDE SEQUENCE</scope>
    <source>
        <strain evidence="1">ECLA1</strain>
    </source>
</reference>
<gene>
    <name evidence="1" type="ORF">RRG08_048093</name>
</gene>
<organism evidence="1 2">
    <name type="scientific">Elysia crispata</name>
    <name type="common">lettuce slug</name>
    <dbReference type="NCBI Taxonomy" id="231223"/>
    <lineage>
        <taxon>Eukaryota</taxon>
        <taxon>Metazoa</taxon>
        <taxon>Spiralia</taxon>
        <taxon>Lophotrochozoa</taxon>
        <taxon>Mollusca</taxon>
        <taxon>Gastropoda</taxon>
        <taxon>Heterobranchia</taxon>
        <taxon>Euthyneura</taxon>
        <taxon>Panpulmonata</taxon>
        <taxon>Sacoglossa</taxon>
        <taxon>Placobranchoidea</taxon>
        <taxon>Plakobranchidae</taxon>
        <taxon>Elysia</taxon>
    </lineage>
</organism>